<comment type="caution">
    <text evidence="3">The sequence shown here is derived from an EMBL/GenBank/DDBJ whole genome shotgun (WGS) entry which is preliminary data.</text>
</comment>
<feature type="domain" description="Helix-hairpin-helix DNA-binding motif class 1" evidence="2">
    <location>
        <begin position="63"/>
        <end position="82"/>
    </location>
</feature>
<dbReference type="RefSeq" id="WP_027314004.1">
    <property type="nucleotide sequence ID" value="NZ_JBHLZN010000004.1"/>
</dbReference>
<proteinExistence type="predicted"/>
<gene>
    <name evidence="3" type="ORF">ACFFLH_13590</name>
</gene>
<feature type="signal peptide" evidence="1">
    <location>
        <begin position="1"/>
        <end position="20"/>
    </location>
</feature>
<evidence type="ECO:0000259" key="2">
    <source>
        <dbReference type="SMART" id="SM00278"/>
    </source>
</evidence>
<dbReference type="InterPro" id="IPR051675">
    <property type="entry name" value="Endo/Exo/Phosphatase_dom_1"/>
</dbReference>
<dbReference type="EMBL" id="JBHLZN010000004">
    <property type="protein sequence ID" value="MFB9887448.1"/>
    <property type="molecule type" value="Genomic_DNA"/>
</dbReference>
<accession>A0ABV5ZDU5</accession>
<keyword evidence="3" id="KW-0238">DNA-binding</keyword>
<keyword evidence="4" id="KW-1185">Reference proteome</keyword>
<name>A0ABV5ZDU5_9GAMM</name>
<dbReference type="PANTHER" id="PTHR21180:SF32">
    <property type="entry name" value="ENDONUCLEASE_EXONUCLEASE_PHOSPHATASE FAMILY DOMAIN-CONTAINING PROTEIN 1"/>
    <property type="match status" value="1"/>
</dbReference>
<feature type="chain" id="PRO_5046162187" evidence="1">
    <location>
        <begin position="21"/>
        <end position="87"/>
    </location>
</feature>
<dbReference type="Pfam" id="PF12836">
    <property type="entry name" value="HHH_3"/>
    <property type="match status" value="1"/>
</dbReference>
<sequence length="87" mass="9309">MKLIKTLLLAMGMMASLAWAAGEVDINKASAQEIADALKGIGVKKAEAIVAWREQNGPFTNIEDLLQVKGVGTATLEQNKDKIIVSK</sequence>
<reference evidence="3 4" key="1">
    <citation type="submission" date="2024-09" db="EMBL/GenBank/DDBJ databases">
        <authorList>
            <person name="Sun Q."/>
            <person name="Mori K."/>
        </authorList>
    </citation>
    <scope>NUCLEOTIDE SEQUENCE [LARGE SCALE GENOMIC DNA]</scope>
    <source>
        <strain evidence="3 4">ATCC 51285</strain>
    </source>
</reference>
<dbReference type="GO" id="GO:0003677">
    <property type="term" value="F:DNA binding"/>
    <property type="evidence" value="ECO:0007669"/>
    <property type="project" value="UniProtKB-KW"/>
</dbReference>
<dbReference type="InterPro" id="IPR010994">
    <property type="entry name" value="RuvA_2-like"/>
</dbReference>
<dbReference type="SUPFAM" id="SSF47781">
    <property type="entry name" value="RuvA domain 2-like"/>
    <property type="match status" value="1"/>
</dbReference>
<evidence type="ECO:0000313" key="4">
    <source>
        <dbReference type="Proteomes" id="UP001589628"/>
    </source>
</evidence>
<evidence type="ECO:0000256" key="1">
    <source>
        <dbReference type="SAM" id="SignalP"/>
    </source>
</evidence>
<evidence type="ECO:0000313" key="3">
    <source>
        <dbReference type="EMBL" id="MFB9887448.1"/>
    </source>
</evidence>
<dbReference type="NCBIfam" id="TIGR00426">
    <property type="entry name" value="competence protein ComEA helix-hairpin-helix repeat region"/>
    <property type="match status" value="1"/>
</dbReference>
<dbReference type="SMART" id="SM00278">
    <property type="entry name" value="HhH1"/>
    <property type="match status" value="2"/>
</dbReference>
<dbReference type="InterPro" id="IPR004509">
    <property type="entry name" value="Competence_ComEA_HhH"/>
</dbReference>
<protein>
    <submittedName>
        <fullName evidence="3">ComEA family DNA-binding protein</fullName>
    </submittedName>
</protein>
<dbReference type="Proteomes" id="UP001589628">
    <property type="component" value="Unassembled WGS sequence"/>
</dbReference>
<keyword evidence="1" id="KW-0732">Signal</keyword>
<organism evidence="3 4">
    <name type="scientific">Balneatrix alpica</name>
    <dbReference type="NCBI Taxonomy" id="75684"/>
    <lineage>
        <taxon>Bacteria</taxon>
        <taxon>Pseudomonadati</taxon>
        <taxon>Pseudomonadota</taxon>
        <taxon>Gammaproteobacteria</taxon>
        <taxon>Oceanospirillales</taxon>
        <taxon>Balneatrichaceae</taxon>
        <taxon>Balneatrix</taxon>
    </lineage>
</organism>
<dbReference type="InterPro" id="IPR003583">
    <property type="entry name" value="Hlx-hairpin-Hlx_DNA-bd_motif"/>
</dbReference>
<dbReference type="PANTHER" id="PTHR21180">
    <property type="entry name" value="ENDONUCLEASE/EXONUCLEASE/PHOSPHATASE FAMILY DOMAIN-CONTAINING PROTEIN 1"/>
    <property type="match status" value="1"/>
</dbReference>
<feature type="domain" description="Helix-hairpin-helix DNA-binding motif class 1" evidence="2">
    <location>
        <begin position="33"/>
        <end position="52"/>
    </location>
</feature>
<dbReference type="Gene3D" id="1.10.150.280">
    <property type="entry name" value="AF1531-like domain"/>
    <property type="match status" value="1"/>
</dbReference>